<keyword evidence="3" id="KW-1185">Reference proteome</keyword>
<dbReference type="InterPro" id="IPR050789">
    <property type="entry name" value="Diverse_Enzym_Activities"/>
</dbReference>
<dbReference type="GO" id="GO:0016787">
    <property type="term" value="F:hydrolase activity"/>
    <property type="evidence" value="ECO:0007669"/>
    <property type="project" value="UniProtKB-KW"/>
</dbReference>
<dbReference type="PANTHER" id="PTHR43283:SF7">
    <property type="entry name" value="BETA-LACTAMASE-RELATED DOMAIN-CONTAINING PROTEIN"/>
    <property type="match status" value="1"/>
</dbReference>
<dbReference type="OrthoDB" id="9814204at2"/>
<accession>A0A2K8MCW2</accession>
<sequence>MDAAVRAGEFKRITSILVARQGRTMHETYFDEGGPETLRNTRSVTKTVTAMLVGAAIQQQLLRGVNARVMPFFADMGPFANPDPRKDAITIEDFLTMSSLLECDDENRFSGGNEERMYLIEDWVRFTLDLPVKGFAPWLTKPVDSPYGRAFSYCTAGATTLGAMLERVTGQRLDAFAQRTLFGPLGIRGERWQHAPTGFAQGGGGLELRSRDLLTLGQLILHGGRHGATQVLPAAWVTAMTTPHAHVDDSRGDYGYLTWLPNFTVRGRNFPAIAMSGTGGNKVIVVPALDVVAVITTINYGVPNSHALSERLLTEYIIPAALLDDVAAD</sequence>
<dbReference type="AlphaFoldDB" id="A0A2K8MCW2"/>
<feature type="domain" description="Beta-lactamase-related" evidence="1">
    <location>
        <begin position="15"/>
        <end position="297"/>
    </location>
</feature>
<name>A0A2K8MCW2_9SPHN</name>
<reference evidence="2 3" key="1">
    <citation type="submission" date="2017-11" db="EMBL/GenBank/DDBJ databases">
        <title>Complete genome sequence of Sphingomonas sp. Strain Cra20, a psychrotolerant potential plant growth promoting rhizobacteria.</title>
        <authorList>
            <person name="Luo Y."/>
        </authorList>
    </citation>
    <scope>NUCLEOTIDE SEQUENCE [LARGE SCALE GENOMIC DNA]</scope>
    <source>
        <strain evidence="2 3">Cra20</strain>
    </source>
</reference>
<protein>
    <submittedName>
        <fullName evidence="2">Serine hydrolase</fullName>
    </submittedName>
</protein>
<gene>
    <name evidence="2" type="ORF">CVN68_06960</name>
</gene>
<dbReference type="SUPFAM" id="SSF56601">
    <property type="entry name" value="beta-lactamase/transpeptidase-like"/>
    <property type="match status" value="1"/>
</dbReference>
<proteinExistence type="predicted"/>
<keyword evidence="2" id="KW-0378">Hydrolase</keyword>
<dbReference type="EMBL" id="CP024923">
    <property type="protein sequence ID" value="ATY31738.1"/>
    <property type="molecule type" value="Genomic_DNA"/>
</dbReference>
<dbReference type="Pfam" id="PF00144">
    <property type="entry name" value="Beta-lactamase"/>
    <property type="match status" value="1"/>
</dbReference>
<dbReference type="PANTHER" id="PTHR43283">
    <property type="entry name" value="BETA-LACTAMASE-RELATED"/>
    <property type="match status" value="1"/>
</dbReference>
<dbReference type="KEGG" id="sphc:CVN68_06960"/>
<dbReference type="InterPro" id="IPR001466">
    <property type="entry name" value="Beta-lactam-related"/>
</dbReference>
<dbReference type="Gene3D" id="3.40.710.10">
    <property type="entry name" value="DD-peptidase/beta-lactamase superfamily"/>
    <property type="match status" value="1"/>
</dbReference>
<evidence type="ECO:0000313" key="2">
    <source>
        <dbReference type="EMBL" id="ATY31738.1"/>
    </source>
</evidence>
<dbReference type="Proteomes" id="UP000229081">
    <property type="component" value="Chromosome"/>
</dbReference>
<dbReference type="InterPro" id="IPR012338">
    <property type="entry name" value="Beta-lactam/transpept-like"/>
</dbReference>
<evidence type="ECO:0000313" key="3">
    <source>
        <dbReference type="Proteomes" id="UP000229081"/>
    </source>
</evidence>
<organism evidence="2 3">
    <name type="scientific">Sphingomonas psychrotolerans</name>
    <dbReference type="NCBI Taxonomy" id="1327635"/>
    <lineage>
        <taxon>Bacteria</taxon>
        <taxon>Pseudomonadati</taxon>
        <taxon>Pseudomonadota</taxon>
        <taxon>Alphaproteobacteria</taxon>
        <taxon>Sphingomonadales</taxon>
        <taxon>Sphingomonadaceae</taxon>
        <taxon>Sphingomonas</taxon>
    </lineage>
</organism>
<evidence type="ECO:0000259" key="1">
    <source>
        <dbReference type="Pfam" id="PF00144"/>
    </source>
</evidence>